<evidence type="ECO:0000256" key="1">
    <source>
        <dbReference type="ARBA" id="ARBA00009437"/>
    </source>
</evidence>
<dbReference type="Gene3D" id="3.40.190.290">
    <property type="match status" value="1"/>
</dbReference>
<proteinExistence type="inferred from homology"/>
<accession>A0AAX3FQ84</accession>
<evidence type="ECO:0000256" key="3">
    <source>
        <dbReference type="ARBA" id="ARBA00023125"/>
    </source>
</evidence>
<dbReference type="SUPFAM" id="SSF46785">
    <property type="entry name" value="Winged helix' DNA-binding domain"/>
    <property type="match status" value="1"/>
</dbReference>
<dbReference type="InterPro" id="IPR036388">
    <property type="entry name" value="WH-like_DNA-bd_sf"/>
</dbReference>
<comment type="similarity">
    <text evidence="1">Belongs to the LysR transcriptional regulatory family.</text>
</comment>
<evidence type="ECO:0000313" key="6">
    <source>
        <dbReference type="EMBL" id="VEF72658.1"/>
    </source>
</evidence>
<evidence type="ECO:0000313" key="7">
    <source>
        <dbReference type="Proteomes" id="UP000277437"/>
    </source>
</evidence>
<name>A0AAX3FQ84_9PSED</name>
<dbReference type="Proteomes" id="UP000277437">
    <property type="component" value="Chromosome"/>
</dbReference>
<dbReference type="SUPFAM" id="SSF53850">
    <property type="entry name" value="Periplasmic binding protein-like II"/>
    <property type="match status" value="1"/>
</dbReference>
<dbReference type="GO" id="GO:0003677">
    <property type="term" value="F:DNA binding"/>
    <property type="evidence" value="ECO:0007669"/>
    <property type="project" value="UniProtKB-KW"/>
</dbReference>
<keyword evidence="3" id="KW-0238">DNA-binding</keyword>
<dbReference type="InterPro" id="IPR000847">
    <property type="entry name" value="LysR_HTH_N"/>
</dbReference>
<keyword evidence="4" id="KW-0804">Transcription</keyword>
<reference evidence="6 7" key="1">
    <citation type="submission" date="2018-12" db="EMBL/GenBank/DDBJ databases">
        <authorList>
            <consortium name="Pathogen Informatics"/>
        </authorList>
    </citation>
    <scope>NUCLEOTIDE SEQUENCE [LARGE SCALE GENOMIC DNA]</scope>
    <source>
        <strain evidence="6 7">NCTC7357</strain>
    </source>
</reference>
<evidence type="ECO:0000259" key="5">
    <source>
        <dbReference type="PROSITE" id="PS50931"/>
    </source>
</evidence>
<evidence type="ECO:0000256" key="4">
    <source>
        <dbReference type="ARBA" id="ARBA00023163"/>
    </source>
</evidence>
<organism evidence="6 7">
    <name type="scientific">Pseudomonas chlororaphis</name>
    <dbReference type="NCBI Taxonomy" id="587753"/>
    <lineage>
        <taxon>Bacteria</taxon>
        <taxon>Pseudomonadati</taxon>
        <taxon>Pseudomonadota</taxon>
        <taxon>Gammaproteobacteria</taxon>
        <taxon>Pseudomonadales</taxon>
        <taxon>Pseudomonadaceae</taxon>
        <taxon>Pseudomonas</taxon>
    </lineage>
</organism>
<dbReference type="Pfam" id="PF00126">
    <property type="entry name" value="HTH_1"/>
    <property type="match status" value="1"/>
</dbReference>
<dbReference type="Gene3D" id="1.10.10.10">
    <property type="entry name" value="Winged helix-like DNA-binding domain superfamily/Winged helix DNA-binding domain"/>
    <property type="match status" value="1"/>
</dbReference>
<feature type="domain" description="HTH lysR-type" evidence="5">
    <location>
        <begin position="41"/>
        <end position="81"/>
    </location>
</feature>
<evidence type="ECO:0000256" key="2">
    <source>
        <dbReference type="ARBA" id="ARBA00023015"/>
    </source>
</evidence>
<dbReference type="InterPro" id="IPR005119">
    <property type="entry name" value="LysR_subst-bd"/>
</dbReference>
<gene>
    <name evidence="6" type="primary">cynR_1</name>
    <name evidence="6" type="ORF">NCTC7357_00894</name>
</gene>
<dbReference type="PANTHER" id="PTHR30346">
    <property type="entry name" value="TRANSCRIPTIONAL DUAL REGULATOR HCAR-RELATED"/>
    <property type="match status" value="1"/>
</dbReference>
<dbReference type="EMBL" id="LR134334">
    <property type="protein sequence ID" value="VEF72658.1"/>
    <property type="molecule type" value="Genomic_DNA"/>
</dbReference>
<keyword evidence="2" id="KW-0805">Transcription regulation</keyword>
<dbReference type="PANTHER" id="PTHR30346:SF17">
    <property type="entry name" value="LYSR FAMILY TRANSCRIPTIONAL REGULATOR"/>
    <property type="match status" value="1"/>
</dbReference>
<dbReference type="GO" id="GO:0032993">
    <property type="term" value="C:protein-DNA complex"/>
    <property type="evidence" value="ECO:0007669"/>
    <property type="project" value="TreeGrafter"/>
</dbReference>
<dbReference type="GO" id="GO:0003700">
    <property type="term" value="F:DNA-binding transcription factor activity"/>
    <property type="evidence" value="ECO:0007669"/>
    <property type="project" value="InterPro"/>
</dbReference>
<dbReference type="AlphaFoldDB" id="A0AAX3FQ84"/>
<dbReference type="Pfam" id="PF03466">
    <property type="entry name" value="LysR_substrate"/>
    <property type="match status" value="1"/>
</dbReference>
<dbReference type="PROSITE" id="PS50931">
    <property type="entry name" value="HTH_LYSR"/>
    <property type="match status" value="1"/>
</dbReference>
<sequence>MPYQRQLNVQPMCDESRALETALIDRHVAEYFLTSARCACFKQAARSLNISPTVLRRQLRQLEERLGGPLFVYRQNILSLTLKGQRLQASLSAQLDESLPKAGRAPVPVVRLAVADALLHDLVLRDLLAFLRRNAAVRLDLDVSSSPCDPGRPVDIMLWLAEPGSPRTDPGFATTTPVALARIGYQACVAKRYSREAALPSQARHLDDYLLVQVREYQSVAALEPWNRMVRQRPAGVAQVPSHELALELIRRGACVGVLPAYITALDNNLVALPELFQQKMERSAWLSTHAQSAKRGEVQALVALIRQTFNDRQEWF</sequence>
<dbReference type="InterPro" id="IPR036390">
    <property type="entry name" value="WH_DNA-bd_sf"/>
</dbReference>
<protein>
    <submittedName>
        <fullName evidence="6">LysR family transcriptional regulator</fullName>
    </submittedName>
</protein>